<proteinExistence type="predicted"/>
<comment type="caution">
    <text evidence="2">The sequence shown here is derived from an EMBL/GenBank/DDBJ whole genome shotgun (WGS) entry which is preliminary data.</text>
</comment>
<dbReference type="AlphaFoldDB" id="A0AAD1XDR5"/>
<reference evidence="2" key="1">
    <citation type="submission" date="2023-07" db="EMBL/GenBank/DDBJ databases">
        <authorList>
            <consortium name="AG Swart"/>
            <person name="Singh M."/>
            <person name="Singh A."/>
            <person name="Seah K."/>
            <person name="Emmerich C."/>
        </authorList>
    </citation>
    <scope>NUCLEOTIDE SEQUENCE</scope>
    <source>
        <strain evidence="2">DP1</strain>
    </source>
</reference>
<accession>A0AAD1XDR5</accession>
<feature type="region of interest" description="Disordered" evidence="1">
    <location>
        <begin position="63"/>
        <end position="86"/>
    </location>
</feature>
<organism evidence="2 3">
    <name type="scientific">Euplotes crassus</name>
    <dbReference type="NCBI Taxonomy" id="5936"/>
    <lineage>
        <taxon>Eukaryota</taxon>
        <taxon>Sar</taxon>
        <taxon>Alveolata</taxon>
        <taxon>Ciliophora</taxon>
        <taxon>Intramacronucleata</taxon>
        <taxon>Spirotrichea</taxon>
        <taxon>Hypotrichia</taxon>
        <taxon>Euplotida</taxon>
        <taxon>Euplotidae</taxon>
        <taxon>Moneuplotes</taxon>
    </lineage>
</organism>
<feature type="compositionally biased region" description="Polar residues" evidence="1">
    <location>
        <begin position="232"/>
        <end position="266"/>
    </location>
</feature>
<dbReference type="Proteomes" id="UP001295684">
    <property type="component" value="Unassembled WGS sequence"/>
</dbReference>
<evidence type="ECO:0000313" key="3">
    <source>
        <dbReference type="Proteomes" id="UP001295684"/>
    </source>
</evidence>
<name>A0AAD1XDR5_EUPCR</name>
<evidence type="ECO:0000256" key="1">
    <source>
        <dbReference type="SAM" id="MobiDB-lite"/>
    </source>
</evidence>
<keyword evidence="3" id="KW-1185">Reference proteome</keyword>
<gene>
    <name evidence="2" type="ORF">ECRASSUSDP1_LOCUS8171</name>
</gene>
<feature type="compositionally biased region" description="Basic and acidic residues" evidence="1">
    <location>
        <begin position="63"/>
        <end position="81"/>
    </location>
</feature>
<evidence type="ECO:0000313" key="2">
    <source>
        <dbReference type="EMBL" id="CAI2366896.1"/>
    </source>
</evidence>
<protein>
    <submittedName>
        <fullName evidence="2">Uncharacterized protein</fullName>
    </submittedName>
</protein>
<dbReference type="EMBL" id="CAMPGE010007980">
    <property type="protein sequence ID" value="CAI2366896.1"/>
    <property type="molecule type" value="Genomic_DNA"/>
</dbReference>
<sequence>MSIAKLHCFAPVIRRKTPRSSNRNPVKLAEYHSLTQGITNSSQIRYPMPIQNISSIKITLSSRKEAKPPLKRTMDCPKEPRISSLKAKPNCDSIRSRSNIKEPQVCVSDAGQNLQKMNSDLDIVKPSNKIKIRSDPERRNIIQREYMPVPKKRKLLKMENRTHNFISQLPLETPAITQQDYCDVEDNILAILKKSDEKRKKKIKHIRTLEMIKQETCKYSNLRLKREKERNNSTSVMSNKSDSLLSPRRSYTSNQNEVSTNHSYQNKSDKKENQRVHCGQDLDNLLLILVQNNRSFSS</sequence>
<feature type="region of interest" description="Disordered" evidence="1">
    <location>
        <begin position="225"/>
        <end position="275"/>
    </location>
</feature>